<evidence type="ECO:0000313" key="1">
    <source>
        <dbReference type="EMBL" id="THH19316.1"/>
    </source>
</evidence>
<dbReference type="InterPro" id="IPR043472">
    <property type="entry name" value="Macro_dom-like"/>
</dbReference>
<keyword evidence="2" id="KW-1185">Reference proteome</keyword>
<accession>A0A4S4M2H3</accession>
<organism evidence="1 2">
    <name type="scientific">Bondarzewia mesenterica</name>
    <dbReference type="NCBI Taxonomy" id="1095465"/>
    <lineage>
        <taxon>Eukaryota</taxon>
        <taxon>Fungi</taxon>
        <taxon>Dikarya</taxon>
        <taxon>Basidiomycota</taxon>
        <taxon>Agaricomycotina</taxon>
        <taxon>Agaricomycetes</taxon>
        <taxon>Russulales</taxon>
        <taxon>Bondarzewiaceae</taxon>
        <taxon>Bondarzewia</taxon>
    </lineage>
</organism>
<sequence>MTVKFVLFDVSADLVDEWRQAFAALVPQECRAQVTILESTLRDLKPPNTPFDCIVSPANSFGRFDGGFDQILSDVLAPPDDPSALTRTAQAVIYRRWRGFAPPGTCTLIPLSDTSCAANPFACRFVALCPTMRFPSSVAWHKEIVYNCVWSLLVEVDEHNNRAAADLQLSPIETVVMTGLATGIGCISANQCAKHTALAFSHYHDAKTKPEKWSAMTWGDIEEHPLNIRLPTDY</sequence>
<name>A0A4S4M2H3_9AGAM</name>
<evidence type="ECO:0008006" key="3">
    <source>
        <dbReference type="Google" id="ProtNLM"/>
    </source>
</evidence>
<dbReference type="Proteomes" id="UP000310158">
    <property type="component" value="Unassembled WGS sequence"/>
</dbReference>
<dbReference type="SUPFAM" id="SSF52949">
    <property type="entry name" value="Macro domain-like"/>
    <property type="match status" value="1"/>
</dbReference>
<dbReference type="EMBL" id="SGPL01000049">
    <property type="protein sequence ID" value="THH19316.1"/>
    <property type="molecule type" value="Genomic_DNA"/>
</dbReference>
<protein>
    <recommendedName>
        <fullName evidence="3">Macro-like domain-containing protein</fullName>
    </recommendedName>
</protein>
<gene>
    <name evidence="1" type="ORF">EW146_g1828</name>
</gene>
<evidence type="ECO:0000313" key="2">
    <source>
        <dbReference type="Proteomes" id="UP000310158"/>
    </source>
</evidence>
<dbReference type="OrthoDB" id="6082470at2759"/>
<reference evidence="1 2" key="1">
    <citation type="submission" date="2019-02" db="EMBL/GenBank/DDBJ databases">
        <title>Genome sequencing of the rare red list fungi Bondarzewia mesenterica.</title>
        <authorList>
            <person name="Buettner E."/>
            <person name="Kellner H."/>
        </authorList>
    </citation>
    <scope>NUCLEOTIDE SEQUENCE [LARGE SCALE GENOMIC DNA]</scope>
    <source>
        <strain evidence="1 2">DSM 108281</strain>
    </source>
</reference>
<proteinExistence type="predicted"/>
<dbReference type="AlphaFoldDB" id="A0A4S4M2H3"/>
<comment type="caution">
    <text evidence="1">The sequence shown here is derived from an EMBL/GenBank/DDBJ whole genome shotgun (WGS) entry which is preliminary data.</text>
</comment>
<dbReference type="Gene3D" id="3.40.220.10">
    <property type="entry name" value="Leucine Aminopeptidase, subunit E, domain 1"/>
    <property type="match status" value="1"/>
</dbReference>